<proteinExistence type="predicted"/>
<dbReference type="InterPro" id="IPR003439">
    <property type="entry name" value="ABC_transporter-like_ATP-bd"/>
</dbReference>
<evidence type="ECO:0000259" key="5">
    <source>
        <dbReference type="PROSITE" id="PS50893"/>
    </source>
</evidence>
<dbReference type="SUPFAM" id="SSF52540">
    <property type="entry name" value="P-loop containing nucleoside triphosphate hydrolases"/>
    <property type="match status" value="2"/>
</dbReference>
<evidence type="ECO:0000256" key="2">
    <source>
        <dbReference type="ARBA" id="ARBA00022737"/>
    </source>
</evidence>
<accession>A0ABR7EFZ0</accession>
<dbReference type="CDD" id="cd03215">
    <property type="entry name" value="ABC_Carb_Monos_II"/>
    <property type="match status" value="1"/>
</dbReference>
<dbReference type="GO" id="GO:0005524">
    <property type="term" value="F:ATP binding"/>
    <property type="evidence" value="ECO:0007669"/>
    <property type="project" value="UniProtKB-KW"/>
</dbReference>
<name>A0ABR7EFZ0_9FIRM</name>
<dbReference type="RefSeq" id="WP_186858159.1">
    <property type="nucleotide sequence ID" value="NZ_JACOON010000005.1"/>
</dbReference>
<dbReference type="PANTHER" id="PTHR43790:SF9">
    <property type="entry name" value="GALACTOFURANOSE TRANSPORTER ATP-BINDING PROTEIN YTFR"/>
    <property type="match status" value="1"/>
</dbReference>
<evidence type="ECO:0000256" key="1">
    <source>
        <dbReference type="ARBA" id="ARBA00022448"/>
    </source>
</evidence>
<protein>
    <submittedName>
        <fullName evidence="6">Sugar ABC transporter ATP-binding protein</fullName>
    </submittedName>
</protein>
<evidence type="ECO:0000313" key="6">
    <source>
        <dbReference type="EMBL" id="MBC5648660.1"/>
    </source>
</evidence>
<keyword evidence="3" id="KW-0547">Nucleotide-binding</keyword>
<evidence type="ECO:0000256" key="3">
    <source>
        <dbReference type="ARBA" id="ARBA00022741"/>
    </source>
</evidence>
<dbReference type="InterPro" id="IPR017871">
    <property type="entry name" value="ABC_transporter-like_CS"/>
</dbReference>
<keyword evidence="1" id="KW-0813">Transport</keyword>
<dbReference type="InterPro" id="IPR050107">
    <property type="entry name" value="ABC_carbohydrate_import_ATPase"/>
</dbReference>
<dbReference type="Pfam" id="PF00005">
    <property type="entry name" value="ABC_tran"/>
    <property type="match status" value="2"/>
</dbReference>
<dbReference type="EMBL" id="JACOON010000005">
    <property type="protein sequence ID" value="MBC5648660.1"/>
    <property type="molecule type" value="Genomic_DNA"/>
</dbReference>
<evidence type="ECO:0000313" key="7">
    <source>
        <dbReference type="Proteomes" id="UP000606889"/>
    </source>
</evidence>
<keyword evidence="4 6" id="KW-0067">ATP-binding</keyword>
<organism evidence="6 7">
    <name type="scientific">Christensenella tenuis</name>
    <dbReference type="NCBI Taxonomy" id="2763033"/>
    <lineage>
        <taxon>Bacteria</taxon>
        <taxon>Bacillati</taxon>
        <taxon>Bacillota</taxon>
        <taxon>Clostridia</taxon>
        <taxon>Christensenellales</taxon>
        <taxon>Christensenellaceae</taxon>
        <taxon>Christensenella</taxon>
    </lineage>
</organism>
<sequence length="495" mass="54792">MSNRAIIQLSHITKQYPGVVALDDISLEIREGEILALAGENGAGKSTLIKTIAGAITPSSGTIGINNREYGSLSPAQAREAGVSVIYQEFNLVNELSVTDNIFLGEYKMKGLVLDKKAMRRKTEEVFRQLDIHISPDTLVKDLSVAYQQMVEIAKAIAKNAKILIMDEPSAPLTGQEVENMFRVVSTLKKAGVTFIYITHRLEEIFRISDRIAVMRDGKLITVRNTKDINEDELVRLMIGRELTGTYPKHEMKETDDIVLKIDGLTGNGLKDISLEVRKGEILGIGGLVGAGRTELAEMLFGIVHPERGSIAVNGKPVSIQKPLDAIRSGIALVPEDRKRHGALLHLSIQQNISIPSLPGLSKMTFIHSGREQKLVDQYMKALRIKAPDSRQLVKNLSGGNQQKVVLAKWLAMEPDLILFDEPTRGIDIGAKFEIYQIMTELVKKGKAIIMISSEMPELIGMSDRIVILRNGRLTGYLKKGEFDQEQIMRYASLS</sequence>
<dbReference type="Proteomes" id="UP000606889">
    <property type="component" value="Unassembled WGS sequence"/>
</dbReference>
<dbReference type="Gene3D" id="3.40.50.300">
    <property type="entry name" value="P-loop containing nucleotide triphosphate hydrolases"/>
    <property type="match status" value="2"/>
</dbReference>
<feature type="domain" description="ABC transporter" evidence="5">
    <location>
        <begin position="253"/>
        <end position="495"/>
    </location>
</feature>
<dbReference type="SMART" id="SM00382">
    <property type="entry name" value="AAA"/>
    <property type="match status" value="2"/>
</dbReference>
<dbReference type="PANTHER" id="PTHR43790">
    <property type="entry name" value="CARBOHYDRATE TRANSPORT ATP-BINDING PROTEIN MG119-RELATED"/>
    <property type="match status" value="1"/>
</dbReference>
<dbReference type="CDD" id="cd03216">
    <property type="entry name" value="ABC_Carb_Monos_I"/>
    <property type="match status" value="1"/>
</dbReference>
<evidence type="ECO:0000256" key="4">
    <source>
        <dbReference type="ARBA" id="ARBA00022840"/>
    </source>
</evidence>
<reference evidence="6 7" key="1">
    <citation type="submission" date="2020-08" db="EMBL/GenBank/DDBJ databases">
        <title>Genome public.</title>
        <authorList>
            <person name="Liu C."/>
            <person name="Sun Q."/>
        </authorList>
    </citation>
    <scope>NUCLEOTIDE SEQUENCE [LARGE SCALE GENOMIC DNA]</scope>
    <source>
        <strain evidence="6 7">NSJ-35</strain>
    </source>
</reference>
<dbReference type="InterPro" id="IPR027417">
    <property type="entry name" value="P-loop_NTPase"/>
</dbReference>
<dbReference type="InterPro" id="IPR003593">
    <property type="entry name" value="AAA+_ATPase"/>
</dbReference>
<keyword evidence="2" id="KW-0677">Repeat</keyword>
<comment type="caution">
    <text evidence="6">The sequence shown here is derived from an EMBL/GenBank/DDBJ whole genome shotgun (WGS) entry which is preliminary data.</text>
</comment>
<dbReference type="PROSITE" id="PS50893">
    <property type="entry name" value="ABC_TRANSPORTER_2"/>
    <property type="match status" value="2"/>
</dbReference>
<feature type="domain" description="ABC transporter" evidence="5">
    <location>
        <begin position="7"/>
        <end position="242"/>
    </location>
</feature>
<keyword evidence="7" id="KW-1185">Reference proteome</keyword>
<dbReference type="PROSITE" id="PS00211">
    <property type="entry name" value="ABC_TRANSPORTER_1"/>
    <property type="match status" value="1"/>
</dbReference>
<gene>
    <name evidence="6" type="ORF">H8S18_09955</name>
</gene>